<dbReference type="InterPro" id="IPR036291">
    <property type="entry name" value="NAD(P)-bd_dom_sf"/>
</dbReference>
<dbReference type="Gene3D" id="3.40.50.10860">
    <property type="entry name" value="Leucine Dehydrogenase, chain A, domain 1"/>
    <property type="match status" value="1"/>
</dbReference>
<feature type="domain" description="Shikimate dehydrogenase substrate binding N-terminal" evidence="4">
    <location>
        <begin position="21"/>
        <end position="103"/>
    </location>
</feature>
<reference evidence="5 6" key="1">
    <citation type="submission" date="2020-05" db="EMBL/GenBank/DDBJ databases">
        <title>Azospirillum oleiclasticum sp. nov, a nitrogen-fixing and heavy crude oil-emulsifying bacterium isolated from the crude oil of Yumen Oilfield.</title>
        <authorList>
            <person name="Wu D."/>
            <person name="Cai M."/>
            <person name="Zhang X."/>
        </authorList>
    </citation>
    <scope>NUCLEOTIDE SEQUENCE [LARGE SCALE GENOMIC DNA]</scope>
    <source>
        <strain evidence="5 6">ROY-1-1-2</strain>
    </source>
</reference>
<dbReference type="PANTHER" id="PTHR21089:SF1">
    <property type="entry name" value="BIFUNCTIONAL 3-DEHYDROQUINATE DEHYDRATASE_SHIKIMATE DEHYDROGENASE, CHLOROPLASTIC"/>
    <property type="match status" value="1"/>
</dbReference>
<keyword evidence="3" id="KW-0057">Aromatic amino acid biosynthesis</keyword>
<dbReference type="InterPro" id="IPR022893">
    <property type="entry name" value="Shikimate_DH_fam"/>
</dbReference>
<evidence type="ECO:0000313" key="6">
    <source>
        <dbReference type="Proteomes" id="UP000584642"/>
    </source>
</evidence>
<keyword evidence="3" id="KW-0028">Amino-acid biosynthesis</keyword>
<evidence type="ECO:0000256" key="1">
    <source>
        <dbReference type="ARBA" id="ARBA00004871"/>
    </source>
</evidence>
<evidence type="ECO:0000256" key="3">
    <source>
        <dbReference type="ARBA" id="ARBA00023141"/>
    </source>
</evidence>
<keyword evidence="2" id="KW-0560">Oxidoreductase</keyword>
<dbReference type="PANTHER" id="PTHR21089">
    <property type="entry name" value="SHIKIMATE DEHYDROGENASE"/>
    <property type="match status" value="1"/>
</dbReference>
<dbReference type="RefSeq" id="WP_180286770.1">
    <property type="nucleotide sequence ID" value="NZ_JABFDB010000050.1"/>
</dbReference>
<accession>A0ABX2TMM8</accession>
<dbReference type="Gene3D" id="3.40.50.720">
    <property type="entry name" value="NAD(P)-binding Rossmann-like Domain"/>
    <property type="match status" value="1"/>
</dbReference>
<sequence>MTQPPQPNAVAIDGATRILAIVGDPIVQAKSPLLYNPRIARAGRNAVLVPWHAPEAHFDAVMAGLMRTGNVDGIVVTFPFKQRAMALADRHGRMAGLVGALNALRREADGSWTGDMFDGVGLVRAVAATGASVAGRRVKLLGAGGAGSAIAYALADAGAASVSIFDRDTARAAATAAGVTGQFPGCAAAPGGPELGDVDLLVNATTVGLAADDGLPVPLPDLSPATLVVDIVPRTGGTALLAFARDRGCPHVAGPAMVEGQADAVLEFFGISAAG</sequence>
<comment type="caution">
    <text evidence="5">The sequence shown here is derived from an EMBL/GenBank/DDBJ whole genome shotgun (WGS) entry which is preliminary data.</text>
</comment>
<evidence type="ECO:0000313" key="5">
    <source>
        <dbReference type="EMBL" id="NYZ24996.1"/>
    </source>
</evidence>
<dbReference type="Proteomes" id="UP000584642">
    <property type="component" value="Unassembled WGS sequence"/>
</dbReference>
<dbReference type="InterPro" id="IPR013708">
    <property type="entry name" value="Shikimate_DH-bd_N"/>
</dbReference>
<comment type="pathway">
    <text evidence="1">Metabolic intermediate biosynthesis; chorismate biosynthesis; chorismate from D-erythrose 4-phosphate and phosphoenolpyruvate: step 4/7.</text>
</comment>
<dbReference type="SUPFAM" id="SSF53223">
    <property type="entry name" value="Aminoacid dehydrogenase-like, N-terminal domain"/>
    <property type="match status" value="1"/>
</dbReference>
<protein>
    <submittedName>
        <fullName evidence="5">Shikimate dehydrogenase</fullName>
    </submittedName>
</protein>
<dbReference type="SUPFAM" id="SSF51735">
    <property type="entry name" value="NAD(P)-binding Rossmann-fold domains"/>
    <property type="match status" value="1"/>
</dbReference>
<evidence type="ECO:0000256" key="2">
    <source>
        <dbReference type="ARBA" id="ARBA00023002"/>
    </source>
</evidence>
<dbReference type="EMBL" id="JABFDB010000050">
    <property type="protein sequence ID" value="NYZ24996.1"/>
    <property type="molecule type" value="Genomic_DNA"/>
</dbReference>
<organism evidence="5 6">
    <name type="scientific">Azospirillum oleiclasticum</name>
    <dbReference type="NCBI Taxonomy" id="2735135"/>
    <lineage>
        <taxon>Bacteria</taxon>
        <taxon>Pseudomonadati</taxon>
        <taxon>Pseudomonadota</taxon>
        <taxon>Alphaproteobacteria</taxon>
        <taxon>Rhodospirillales</taxon>
        <taxon>Azospirillaceae</taxon>
        <taxon>Azospirillum</taxon>
    </lineage>
</organism>
<gene>
    <name evidence="5" type="ORF">HND93_35280</name>
</gene>
<name>A0ABX2TMM8_9PROT</name>
<dbReference type="InterPro" id="IPR046346">
    <property type="entry name" value="Aminoacid_DH-like_N_sf"/>
</dbReference>
<dbReference type="Pfam" id="PF08501">
    <property type="entry name" value="Shikimate_dh_N"/>
    <property type="match status" value="1"/>
</dbReference>
<proteinExistence type="predicted"/>
<evidence type="ECO:0000259" key="4">
    <source>
        <dbReference type="Pfam" id="PF08501"/>
    </source>
</evidence>
<keyword evidence="6" id="KW-1185">Reference proteome</keyword>